<gene>
    <name evidence="1" type="ORF">BFJ68_g7456</name>
</gene>
<dbReference type="VEuPathDB" id="FungiDB:FOZG_04176"/>
<evidence type="ECO:0000313" key="1">
    <source>
        <dbReference type="EMBL" id="RKL13073.1"/>
    </source>
</evidence>
<accession>A0A420R7T4</accession>
<dbReference type="VEuPathDB" id="FungiDB:HZS61_011914"/>
<dbReference type="EMBL" id="MRCY01000031">
    <property type="protein sequence ID" value="RKL13073.1"/>
    <property type="molecule type" value="Genomic_DNA"/>
</dbReference>
<evidence type="ECO:0000313" key="2">
    <source>
        <dbReference type="Proteomes" id="UP000285860"/>
    </source>
</evidence>
<dbReference type="VEuPathDB" id="FungiDB:FOXG_07569"/>
<dbReference type="VEuPathDB" id="FungiDB:FOIG_03811"/>
<reference evidence="1 2" key="1">
    <citation type="journal article" date="2018" name="Sci. Rep.">
        <title>Characterisation of pathogen-specific regions and novel effector candidates in Fusarium oxysporum f. sp. cepae.</title>
        <authorList>
            <person name="Armitage A.D."/>
            <person name="Taylor A."/>
            <person name="Sobczyk M.K."/>
            <person name="Baxter L."/>
            <person name="Greenfield B.P."/>
            <person name="Bates H.J."/>
            <person name="Wilson F."/>
            <person name="Jackson A.C."/>
            <person name="Ott S."/>
            <person name="Harrison R.J."/>
            <person name="Clarkson J.P."/>
        </authorList>
    </citation>
    <scope>NUCLEOTIDE SEQUENCE [LARGE SCALE GENOMIC DNA]</scope>
    <source>
        <strain evidence="1 2">Fo_A28</strain>
    </source>
</reference>
<comment type="caution">
    <text evidence="1">The sequence shown here is derived from an EMBL/GenBank/DDBJ whole genome shotgun (WGS) entry which is preliminary data.</text>
</comment>
<dbReference type="AlphaFoldDB" id="A0A420R7T4"/>
<protein>
    <submittedName>
        <fullName evidence="1">Uncharacterized protein</fullName>
    </submittedName>
</protein>
<dbReference type="Proteomes" id="UP000285860">
    <property type="component" value="Unassembled WGS sequence"/>
</dbReference>
<organism evidence="1 2">
    <name type="scientific">Fusarium oxysporum</name>
    <name type="common">Fusarium vascular wilt</name>
    <dbReference type="NCBI Taxonomy" id="5507"/>
    <lineage>
        <taxon>Eukaryota</taxon>
        <taxon>Fungi</taxon>
        <taxon>Dikarya</taxon>
        <taxon>Ascomycota</taxon>
        <taxon>Pezizomycotina</taxon>
        <taxon>Sordariomycetes</taxon>
        <taxon>Hypocreomycetidae</taxon>
        <taxon>Hypocreales</taxon>
        <taxon>Nectriaceae</taxon>
        <taxon>Fusarium</taxon>
        <taxon>Fusarium oxysporum species complex</taxon>
    </lineage>
</organism>
<name>A0A420R7T4_FUSOX</name>
<proteinExistence type="predicted"/>
<sequence>MDLQLDTEIRNVLELVRSSMRTNGTPLEAAIRELRRVTESVQNAKDSHHPKWLLDEKFGKDASEEKDQFRLEDMMSRL</sequence>
<dbReference type="VEuPathDB" id="FungiDB:FOMG_04266"/>